<keyword evidence="5 9" id="KW-0694">RNA-binding</keyword>
<dbReference type="GO" id="GO:0005524">
    <property type="term" value="F:ATP binding"/>
    <property type="evidence" value="ECO:0007669"/>
    <property type="project" value="UniProtKB-UniRule"/>
</dbReference>
<keyword evidence="2 8" id="KW-0378">Hydrolase</keyword>
<dbReference type="GO" id="GO:0003723">
    <property type="term" value="F:RNA binding"/>
    <property type="evidence" value="ECO:0007669"/>
    <property type="project" value="UniProtKB-UniRule"/>
</dbReference>
<comment type="domain">
    <text evidence="9">The Q motif is unique to and characteristic of the DEAD box family of RNA helicases and controls ATP binding and hydrolysis.</text>
</comment>
<dbReference type="PROSITE" id="PS00039">
    <property type="entry name" value="DEAD_ATP_HELICASE"/>
    <property type="match status" value="1"/>
</dbReference>
<dbReference type="Pfam" id="PF00271">
    <property type="entry name" value="Helicase_C"/>
    <property type="match status" value="1"/>
</dbReference>
<keyword evidence="4 8" id="KW-0067">ATP-binding</keyword>
<keyword evidence="1 8" id="KW-0547">Nucleotide-binding</keyword>
<dbReference type="OrthoDB" id="7396459at2759"/>
<evidence type="ECO:0000256" key="8">
    <source>
        <dbReference type="RuleBase" id="RU000492"/>
    </source>
</evidence>
<organism evidence="11">
    <name type="scientific">Cyprideis torosa</name>
    <dbReference type="NCBI Taxonomy" id="163714"/>
    <lineage>
        <taxon>Eukaryota</taxon>
        <taxon>Metazoa</taxon>
        <taxon>Ecdysozoa</taxon>
        <taxon>Arthropoda</taxon>
        <taxon>Crustacea</taxon>
        <taxon>Oligostraca</taxon>
        <taxon>Ostracoda</taxon>
        <taxon>Podocopa</taxon>
        <taxon>Podocopida</taxon>
        <taxon>Cytherocopina</taxon>
        <taxon>Cytheroidea</taxon>
        <taxon>Cytherideidae</taxon>
        <taxon>Cyprideis</taxon>
    </lineage>
</organism>
<evidence type="ECO:0000256" key="2">
    <source>
        <dbReference type="ARBA" id="ARBA00022801"/>
    </source>
</evidence>
<dbReference type="GO" id="GO:0016787">
    <property type="term" value="F:hydrolase activity"/>
    <property type="evidence" value="ECO:0007669"/>
    <property type="project" value="UniProtKB-KW"/>
</dbReference>
<dbReference type="InterPro" id="IPR011545">
    <property type="entry name" value="DEAD/DEAH_box_helicase_dom"/>
</dbReference>
<dbReference type="PROSITE" id="PS51192">
    <property type="entry name" value="HELICASE_ATP_BIND_1"/>
    <property type="match status" value="1"/>
</dbReference>
<dbReference type="InterPro" id="IPR027417">
    <property type="entry name" value="P-loop_NTPase"/>
</dbReference>
<dbReference type="InterPro" id="IPR000629">
    <property type="entry name" value="RNA-helicase_DEAD-box_CS"/>
</dbReference>
<dbReference type="EC" id="3.6.4.13" evidence="9"/>
<name>A0A7R8WJ13_9CRUS</name>
<dbReference type="InterPro" id="IPR014001">
    <property type="entry name" value="Helicase_ATP-bd"/>
</dbReference>
<dbReference type="InterPro" id="IPR025313">
    <property type="entry name" value="SPB4-like_CTE"/>
</dbReference>
<dbReference type="CDD" id="cd17960">
    <property type="entry name" value="DEADc_DDX55"/>
    <property type="match status" value="1"/>
</dbReference>
<gene>
    <name evidence="11" type="ORF">CTOB1V02_LOCUS7789</name>
</gene>
<dbReference type="PROSITE" id="PS51194">
    <property type="entry name" value="HELICASE_CTER"/>
    <property type="match status" value="1"/>
</dbReference>
<dbReference type="SMART" id="SM00490">
    <property type="entry name" value="HELICc"/>
    <property type="match status" value="1"/>
</dbReference>
<reference evidence="11" key="1">
    <citation type="submission" date="2020-11" db="EMBL/GenBank/DDBJ databases">
        <authorList>
            <person name="Tran Van P."/>
        </authorList>
    </citation>
    <scope>NUCLEOTIDE SEQUENCE</scope>
</reference>
<keyword evidence="3 8" id="KW-0347">Helicase</keyword>
<protein>
    <recommendedName>
        <fullName evidence="9">ATP-dependent RNA helicase</fullName>
        <ecNumber evidence="9">3.6.4.13</ecNumber>
    </recommendedName>
</protein>
<comment type="catalytic activity">
    <reaction evidence="7 9">
        <text>ATP + H2O = ADP + phosphate + H(+)</text>
        <dbReference type="Rhea" id="RHEA:13065"/>
        <dbReference type="ChEBI" id="CHEBI:15377"/>
        <dbReference type="ChEBI" id="CHEBI:15378"/>
        <dbReference type="ChEBI" id="CHEBI:30616"/>
        <dbReference type="ChEBI" id="CHEBI:43474"/>
        <dbReference type="ChEBI" id="CHEBI:456216"/>
        <dbReference type="EC" id="3.6.4.13"/>
    </reaction>
</comment>
<evidence type="ECO:0000256" key="6">
    <source>
        <dbReference type="ARBA" id="ARBA00038002"/>
    </source>
</evidence>
<dbReference type="FunFam" id="3.40.50.300:FF:000877">
    <property type="entry name" value="RNA helicase"/>
    <property type="match status" value="1"/>
</dbReference>
<sequence length="731" mass="82384">MKKKHLLQRGGSKKKGSSSRPGRVSKATKRREKRRKKREQKKQPPDARPAGNPVSQKVNQEVATVLDEPVQEDPALATIPTTSLHPTQTKLSPWDRLEPSLLPELRSAVSCFPAMTPVQGAAIPLFLTNKDVVAQAATGSGKTLAFLLPLVQILLRTKRKWKKHEVGAIVVAPTRELTNQIASVLCDLIRELPLTHLLLVGGTDIGQDIRRFEEDGANVLVATPGRLCELLSNQQQLRKSVTDFSLASHVKSLEVLVLDEADKLLELGFSVHIDAILSVLPKQRRTGLFSATQTQELEDLIRAGMRNPVRVIIKGDSITPETLENYYRIEEDDKKMEFLLNFLEKRGRGQKILVFLATCACVDYFGSALKEILAGKSANPETLSEKSPIPVLALHGKMKTKREKVFESFRGMANGVMVCTDVMARGIDVPDIDWVVQFHPPSTSKAFVHRCGRTARSGSEGKALLLLSPHEEPYLEFLRLNQGVKLLPFTDEGASMEVDKVDSTKHEVPTAVEAAEKLESCTEAMDLKDKSDKVTTVLRALQLKDHGLFDKAIRAFVSYIQFYRKHECGLIFHLKECNLGRLANGFGLLKLPKMPEVKWAGDWSAFDAPGDVEVNGIPYRDQQKEKRRKEDLKAFEATGKWPLKRAALKKREKFLEKREAEAEARKERQERLKRLKASKQKKKRSRKSAFDLENFEELDKDWKLIKKFNKRKLTKEQFDEEFLADEAAGDR</sequence>
<evidence type="ECO:0000256" key="4">
    <source>
        <dbReference type="ARBA" id="ARBA00022840"/>
    </source>
</evidence>
<accession>A0A7R8WJ13</accession>
<dbReference type="Gene3D" id="3.40.50.300">
    <property type="entry name" value="P-loop containing nucleotide triphosphate hydrolases"/>
    <property type="match status" value="2"/>
</dbReference>
<evidence type="ECO:0000256" key="1">
    <source>
        <dbReference type="ARBA" id="ARBA00022741"/>
    </source>
</evidence>
<dbReference type="Pfam" id="PF00270">
    <property type="entry name" value="DEAD"/>
    <property type="match status" value="1"/>
</dbReference>
<dbReference type="CDD" id="cd18787">
    <property type="entry name" value="SF2_C_DEAD"/>
    <property type="match status" value="1"/>
</dbReference>
<dbReference type="GO" id="GO:0003724">
    <property type="term" value="F:RNA helicase activity"/>
    <property type="evidence" value="ECO:0007669"/>
    <property type="project" value="UniProtKB-EC"/>
</dbReference>
<feature type="compositionally biased region" description="Basic residues" evidence="10">
    <location>
        <begin position="673"/>
        <end position="687"/>
    </location>
</feature>
<dbReference type="EMBL" id="OB662358">
    <property type="protein sequence ID" value="CAD7229924.1"/>
    <property type="molecule type" value="Genomic_DNA"/>
</dbReference>
<comment type="similarity">
    <text evidence="6">Belongs to the DEAD box helicase family. DDX55/SPB4 subfamily.</text>
</comment>
<evidence type="ECO:0000256" key="9">
    <source>
        <dbReference type="RuleBase" id="RU365068"/>
    </source>
</evidence>
<dbReference type="SMART" id="SM00487">
    <property type="entry name" value="DEXDc"/>
    <property type="match status" value="1"/>
</dbReference>
<dbReference type="PANTHER" id="PTHR24031">
    <property type="entry name" value="RNA HELICASE"/>
    <property type="match status" value="1"/>
</dbReference>
<evidence type="ECO:0000256" key="5">
    <source>
        <dbReference type="ARBA" id="ARBA00022884"/>
    </source>
</evidence>
<feature type="region of interest" description="Disordered" evidence="10">
    <location>
        <begin position="1"/>
        <end position="56"/>
    </location>
</feature>
<evidence type="ECO:0000256" key="7">
    <source>
        <dbReference type="ARBA" id="ARBA00047984"/>
    </source>
</evidence>
<feature type="compositionally biased region" description="Basic residues" evidence="10">
    <location>
        <begin position="26"/>
        <end position="40"/>
    </location>
</feature>
<dbReference type="InterPro" id="IPR001650">
    <property type="entry name" value="Helicase_C-like"/>
</dbReference>
<dbReference type="Pfam" id="PF13959">
    <property type="entry name" value="CTE_SPB4"/>
    <property type="match status" value="1"/>
</dbReference>
<evidence type="ECO:0000256" key="10">
    <source>
        <dbReference type="SAM" id="MobiDB-lite"/>
    </source>
</evidence>
<feature type="region of interest" description="Disordered" evidence="10">
    <location>
        <begin position="666"/>
        <end position="688"/>
    </location>
</feature>
<dbReference type="SMART" id="SM01178">
    <property type="entry name" value="DUF4217"/>
    <property type="match status" value="1"/>
</dbReference>
<comment type="function">
    <text evidence="9">RNA helicase.</text>
</comment>
<dbReference type="AlphaFoldDB" id="A0A7R8WJ13"/>
<proteinExistence type="inferred from homology"/>
<evidence type="ECO:0000256" key="3">
    <source>
        <dbReference type="ARBA" id="ARBA00022806"/>
    </source>
</evidence>
<dbReference type="SUPFAM" id="SSF52540">
    <property type="entry name" value="P-loop containing nucleoside triphosphate hydrolases"/>
    <property type="match status" value="1"/>
</dbReference>
<feature type="compositionally biased region" description="Basic residues" evidence="10">
    <location>
        <begin position="1"/>
        <end position="17"/>
    </location>
</feature>
<evidence type="ECO:0000313" key="11">
    <source>
        <dbReference type="EMBL" id="CAD7229924.1"/>
    </source>
</evidence>